<dbReference type="InterPro" id="IPR043504">
    <property type="entry name" value="Peptidase_S1_PA_chymotrypsin"/>
</dbReference>
<organism evidence="11 12">
    <name type="scientific">Clupea harengus</name>
    <name type="common">Atlantic herring</name>
    <dbReference type="NCBI Taxonomy" id="7950"/>
    <lineage>
        <taxon>Eukaryota</taxon>
        <taxon>Metazoa</taxon>
        <taxon>Chordata</taxon>
        <taxon>Craniata</taxon>
        <taxon>Vertebrata</taxon>
        <taxon>Euteleostomi</taxon>
        <taxon>Actinopterygii</taxon>
        <taxon>Neopterygii</taxon>
        <taxon>Teleostei</taxon>
        <taxon>Clupei</taxon>
        <taxon>Clupeiformes</taxon>
        <taxon>Clupeoidei</taxon>
        <taxon>Clupeidae</taxon>
        <taxon>Clupea</taxon>
    </lineage>
</organism>
<dbReference type="PROSITE" id="PS50240">
    <property type="entry name" value="TRYPSIN_DOM"/>
    <property type="match status" value="1"/>
</dbReference>
<gene>
    <name evidence="12" type="primary">zgc:92313</name>
</gene>
<keyword evidence="4 7" id="KW-0720">Serine protease</keyword>
<dbReference type="GO" id="GO:0006508">
    <property type="term" value="P:proteolysis"/>
    <property type="evidence" value="ECO:0007669"/>
    <property type="project" value="UniProtKB-KW"/>
</dbReference>
<keyword evidence="3 7" id="KW-0378">Hydrolase</keyword>
<evidence type="ECO:0000256" key="8">
    <source>
        <dbReference type="SAM" id="Phobius"/>
    </source>
</evidence>
<evidence type="ECO:0000256" key="7">
    <source>
        <dbReference type="RuleBase" id="RU363034"/>
    </source>
</evidence>
<reference evidence="12" key="1">
    <citation type="submission" date="2025-08" db="UniProtKB">
        <authorList>
            <consortium name="RefSeq"/>
        </authorList>
    </citation>
    <scope>IDENTIFICATION</scope>
</reference>
<dbReference type="Proteomes" id="UP000515152">
    <property type="component" value="Chromosome 23"/>
</dbReference>
<keyword evidence="8" id="KW-0812">Transmembrane</keyword>
<keyword evidence="8" id="KW-1133">Transmembrane helix</keyword>
<dbReference type="OrthoDB" id="546450at2759"/>
<dbReference type="InterPro" id="IPR018114">
    <property type="entry name" value="TRYPSIN_HIS"/>
</dbReference>
<evidence type="ECO:0000256" key="4">
    <source>
        <dbReference type="ARBA" id="ARBA00022825"/>
    </source>
</evidence>
<dbReference type="KEGG" id="char:105892713"/>
<feature type="signal peptide" evidence="9">
    <location>
        <begin position="1"/>
        <end position="21"/>
    </location>
</feature>
<keyword evidence="6" id="KW-0325">Glycoprotein</keyword>
<dbReference type="InterPro" id="IPR001314">
    <property type="entry name" value="Peptidase_S1A"/>
</dbReference>
<evidence type="ECO:0000256" key="5">
    <source>
        <dbReference type="ARBA" id="ARBA00023157"/>
    </source>
</evidence>
<dbReference type="CDD" id="cd00190">
    <property type="entry name" value="Tryp_SPc"/>
    <property type="match status" value="1"/>
</dbReference>
<name>A0A6P3VKV4_CLUHA</name>
<sequence length="306" mass="32788">MKILGLCCAVLSSIGILTCAAQQCGRQQLQNRIVGGYDADEGAWPWQVDIQTSTGHVCGGTLIAEDWVLSAAHCFPNPYDVSSYIIYVGRHQLNGWNPFEVSRRIRRVVIPPEYSDPQEGDDIALVQLDSEVKLDERIQPICLPGANTLFPSGMQCTTTGWGHIRDGVSLPGAGTLQQVNVPIISQSSCQAMYNTNPSEPVDIMSDMMCAGFQEGGKDSCQGDSGGPLVCLMVNGTYVQAGIVSFGLGCAQTNRPGVYSKVSAFSNFIKANIPQLRLYGGAGRIQGAAATILASILTLFMVVHVLR</sequence>
<feature type="domain" description="Peptidase S1" evidence="10">
    <location>
        <begin position="33"/>
        <end position="273"/>
    </location>
</feature>
<dbReference type="GeneID" id="105892713"/>
<dbReference type="SMART" id="SM00020">
    <property type="entry name" value="Tryp_SPc"/>
    <property type="match status" value="1"/>
</dbReference>
<keyword evidence="8" id="KW-0472">Membrane</keyword>
<dbReference type="FunFam" id="2.40.10.10:FF:000024">
    <property type="entry name" value="Serine protease 53"/>
    <property type="match status" value="1"/>
</dbReference>
<evidence type="ECO:0000259" key="10">
    <source>
        <dbReference type="PROSITE" id="PS50240"/>
    </source>
</evidence>
<proteinExistence type="predicted"/>
<evidence type="ECO:0000313" key="12">
    <source>
        <dbReference type="RefSeq" id="XP_012674475.1"/>
    </source>
</evidence>
<keyword evidence="5" id="KW-1015">Disulfide bond</keyword>
<evidence type="ECO:0000256" key="3">
    <source>
        <dbReference type="ARBA" id="ARBA00022801"/>
    </source>
</evidence>
<feature type="transmembrane region" description="Helical" evidence="8">
    <location>
        <begin position="284"/>
        <end position="305"/>
    </location>
</feature>
<evidence type="ECO:0000256" key="2">
    <source>
        <dbReference type="ARBA" id="ARBA00022729"/>
    </source>
</evidence>
<dbReference type="InterPro" id="IPR033116">
    <property type="entry name" value="TRYPSIN_SER"/>
</dbReference>
<dbReference type="PROSITE" id="PS00134">
    <property type="entry name" value="TRYPSIN_HIS"/>
    <property type="match status" value="1"/>
</dbReference>
<dbReference type="PANTHER" id="PTHR24253:SF144">
    <property type="entry name" value="CHYMOTRYPSIN-LIKE PROTEASE CTRL-1-RELATED"/>
    <property type="match status" value="1"/>
</dbReference>
<dbReference type="InterPro" id="IPR009003">
    <property type="entry name" value="Peptidase_S1_PA"/>
</dbReference>
<accession>A0A6P3VKV4</accession>
<dbReference type="InterPro" id="IPR001254">
    <property type="entry name" value="Trypsin_dom"/>
</dbReference>
<evidence type="ECO:0000313" key="11">
    <source>
        <dbReference type="Proteomes" id="UP000515152"/>
    </source>
</evidence>
<keyword evidence="2 9" id="KW-0732">Signal</keyword>
<evidence type="ECO:0000256" key="9">
    <source>
        <dbReference type="SAM" id="SignalP"/>
    </source>
</evidence>
<dbReference type="Pfam" id="PF00089">
    <property type="entry name" value="Trypsin"/>
    <property type="match status" value="1"/>
</dbReference>
<keyword evidence="11" id="KW-1185">Reference proteome</keyword>
<dbReference type="PANTHER" id="PTHR24253">
    <property type="entry name" value="TRANSMEMBRANE PROTEASE SERINE"/>
    <property type="match status" value="1"/>
</dbReference>
<protein>
    <submittedName>
        <fullName evidence="12">Serine protease 27</fullName>
    </submittedName>
</protein>
<dbReference type="SUPFAM" id="SSF50494">
    <property type="entry name" value="Trypsin-like serine proteases"/>
    <property type="match status" value="1"/>
</dbReference>
<keyword evidence="1 7" id="KW-0645">Protease</keyword>
<dbReference type="Gene3D" id="2.40.10.10">
    <property type="entry name" value="Trypsin-like serine proteases"/>
    <property type="match status" value="1"/>
</dbReference>
<feature type="chain" id="PRO_5028243458" evidence="9">
    <location>
        <begin position="22"/>
        <end position="306"/>
    </location>
</feature>
<dbReference type="AlphaFoldDB" id="A0A6P3VKV4"/>
<dbReference type="RefSeq" id="XP_012674475.1">
    <property type="nucleotide sequence ID" value="XM_012819021.3"/>
</dbReference>
<dbReference type="GO" id="GO:0004252">
    <property type="term" value="F:serine-type endopeptidase activity"/>
    <property type="evidence" value="ECO:0007669"/>
    <property type="project" value="InterPro"/>
</dbReference>
<evidence type="ECO:0000256" key="1">
    <source>
        <dbReference type="ARBA" id="ARBA00022670"/>
    </source>
</evidence>
<dbReference type="PRINTS" id="PR00722">
    <property type="entry name" value="CHYMOTRYPSIN"/>
</dbReference>
<dbReference type="PROSITE" id="PS00135">
    <property type="entry name" value="TRYPSIN_SER"/>
    <property type="match status" value="1"/>
</dbReference>
<evidence type="ECO:0000256" key="6">
    <source>
        <dbReference type="ARBA" id="ARBA00023180"/>
    </source>
</evidence>